<keyword evidence="3" id="KW-0722">Serine protease inhibitor</keyword>
<evidence type="ECO:0000256" key="3">
    <source>
        <dbReference type="ARBA" id="ARBA00022900"/>
    </source>
</evidence>
<evidence type="ECO:0000256" key="2">
    <source>
        <dbReference type="ARBA" id="ARBA00022690"/>
    </source>
</evidence>
<dbReference type="InterPro" id="IPR023795">
    <property type="entry name" value="Serpin_CS"/>
</dbReference>
<keyword evidence="7" id="KW-0472">Membrane</keyword>
<keyword evidence="4" id="KW-0325">Glycoprotein</keyword>
<feature type="region of interest" description="Disordered" evidence="6">
    <location>
        <begin position="378"/>
        <end position="406"/>
    </location>
</feature>
<evidence type="ECO:0000313" key="9">
    <source>
        <dbReference type="EMBL" id="CAD7625426.1"/>
    </source>
</evidence>
<gene>
    <name evidence="9" type="ORF">OSB1V03_LOCUS5860</name>
</gene>
<dbReference type="SUPFAM" id="SSF56574">
    <property type="entry name" value="Serpins"/>
    <property type="match status" value="1"/>
</dbReference>
<keyword evidence="7" id="KW-0812">Transmembrane</keyword>
<dbReference type="InterPro" id="IPR036186">
    <property type="entry name" value="Serpin_sf"/>
</dbReference>
<dbReference type="Proteomes" id="UP000759131">
    <property type="component" value="Unassembled WGS sequence"/>
</dbReference>
<dbReference type="GO" id="GO:0004867">
    <property type="term" value="F:serine-type endopeptidase inhibitor activity"/>
    <property type="evidence" value="ECO:0007669"/>
    <property type="project" value="UniProtKB-KW"/>
</dbReference>
<evidence type="ECO:0000256" key="4">
    <source>
        <dbReference type="ARBA" id="ARBA00023180"/>
    </source>
</evidence>
<dbReference type="InterPro" id="IPR042178">
    <property type="entry name" value="Serpin_sf_1"/>
</dbReference>
<dbReference type="Pfam" id="PF00079">
    <property type="entry name" value="Serpin"/>
    <property type="match status" value="1"/>
</dbReference>
<evidence type="ECO:0000256" key="7">
    <source>
        <dbReference type="SAM" id="Phobius"/>
    </source>
</evidence>
<evidence type="ECO:0000313" key="10">
    <source>
        <dbReference type="Proteomes" id="UP000759131"/>
    </source>
</evidence>
<dbReference type="Gene3D" id="2.30.39.10">
    <property type="entry name" value="Alpha-1-antitrypsin, domain 1"/>
    <property type="match status" value="1"/>
</dbReference>
<comment type="similarity">
    <text evidence="1 5">Belongs to the serpin family.</text>
</comment>
<evidence type="ECO:0000256" key="5">
    <source>
        <dbReference type="RuleBase" id="RU000411"/>
    </source>
</evidence>
<reference evidence="9" key="1">
    <citation type="submission" date="2020-11" db="EMBL/GenBank/DDBJ databases">
        <authorList>
            <person name="Tran Van P."/>
        </authorList>
    </citation>
    <scope>NUCLEOTIDE SEQUENCE</scope>
</reference>
<dbReference type="InterPro" id="IPR023796">
    <property type="entry name" value="Serpin_dom"/>
</dbReference>
<dbReference type="GO" id="GO:0005615">
    <property type="term" value="C:extracellular space"/>
    <property type="evidence" value="ECO:0007669"/>
    <property type="project" value="InterPro"/>
</dbReference>
<dbReference type="EMBL" id="OC857629">
    <property type="protein sequence ID" value="CAD7625426.1"/>
    <property type="molecule type" value="Genomic_DNA"/>
</dbReference>
<keyword evidence="10" id="KW-1185">Reference proteome</keyword>
<keyword evidence="7" id="KW-1133">Transmembrane helix</keyword>
<dbReference type="PROSITE" id="PS00284">
    <property type="entry name" value="SERPIN"/>
    <property type="match status" value="1"/>
</dbReference>
<dbReference type="AlphaFoldDB" id="A0A7R9KLM1"/>
<accession>A0A7R9KLM1</accession>
<dbReference type="PANTHER" id="PTHR11461">
    <property type="entry name" value="SERINE PROTEASE INHIBITOR, SERPIN"/>
    <property type="match status" value="1"/>
</dbReference>
<dbReference type="PANTHER" id="PTHR11461:SF211">
    <property type="entry name" value="GH10112P-RELATED"/>
    <property type="match status" value="1"/>
</dbReference>
<dbReference type="SMART" id="SM00093">
    <property type="entry name" value="SERPIN"/>
    <property type="match status" value="1"/>
</dbReference>
<proteinExistence type="inferred from homology"/>
<feature type="domain" description="Serpin" evidence="8">
    <location>
        <begin position="1"/>
        <end position="359"/>
    </location>
</feature>
<name>A0A7R9KLM1_9ACAR</name>
<dbReference type="InterPro" id="IPR000215">
    <property type="entry name" value="Serpin_fam"/>
</dbReference>
<feature type="compositionally biased region" description="Low complexity" evidence="6">
    <location>
        <begin position="383"/>
        <end position="395"/>
    </location>
</feature>
<dbReference type="Gene3D" id="3.30.497.10">
    <property type="entry name" value="Antithrombin, subunit I, domain 2"/>
    <property type="match status" value="1"/>
</dbReference>
<keyword evidence="2" id="KW-0646">Protease inhibitor</keyword>
<dbReference type="InterPro" id="IPR042185">
    <property type="entry name" value="Serpin_sf_2"/>
</dbReference>
<dbReference type="OrthoDB" id="47207at2759"/>
<evidence type="ECO:0000256" key="1">
    <source>
        <dbReference type="ARBA" id="ARBA00009500"/>
    </source>
</evidence>
<protein>
    <recommendedName>
        <fullName evidence="8">Serpin domain-containing protein</fullName>
    </recommendedName>
</protein>
<dbReference type="EMBL" id="CAJPIZ010003054">
    <property type="protein sequence ID" value="CAG2105856.1"/>
    <property type="molecule type" value="Genomic_DNA"/>
</dbReference>
<sequence length="674" mass="76310">MKTFPTDGNNFYSPLSITTAILMVLNGANGQTERELRQLCNIGDNENLQQLNDELKNTLTSIAGSDNKDVVMKLANLLVVKDSPNFSLLKDYKTIMTESFESSVESVDFTTDKQKTINKINDWVSKQTNNKIKDLFKEELSDDTAMVLVNAIYFKGIWQYLFNKKDTKKGAFHDKGADEAIEVDMMSIKRKFPVKFVRQLDAYMFEMPFIGDMSMFILLPNEVNGLDLMTKKITYKTFNETIFSIVNRKGPLNTLLFPKFKLETEYDLKESLSALGVNTMFGNLADFSRINGNNDLKVSKAIHKAYIEVTEEGAEAAAVSKWVLVTRTFRRDVIAVDRPFMFAIVNKSSRLIWFLGQIPFILKVWKYSFNRNSQESEDQLEPINANSSAINSHNNETGRRSPPRNTTDLSNIIAIVSMQVLQSVIKNLISHKSETMQPNDTKIPLIDSHLNPNVFNNNINSNLSSLNNSNIKSNSNKKSTNAIKGDIHSKNSLKPIGKDMKNVHDKIADKLHNKQTTTESMRLLSNGSVINFNIYSINGSLLNLTRVDVTNLTSNSTPVKVDNKTHEKNERKFMSFETLISGNKSEELYEWYSYTLIGLFTITSLLLLTLIYMKCMRNTVTHGTEFDGYVEGSGVGPKHEVKGLLKQSEDDFETDSLKLSLPKNRKHTKVIDKA</sequence>
<feature type="transmembrane region" description="Helical" evidence="7">
    <location>
        <begin position="591"/>
        <end position="612"/>
    </location>
</feature>
<evidence type="ECO:0000259" key="8">
    <source>
        <dbReference type="SMART" id="SM00093"/>
    </source>
</evidence>
<evidence type="ECO:0000256" key="6">
    <source>
        <dbReference type="SAM" id="MobiDB-lite"/>
    </source>
</evidence>
<organism evidence="9">
    <name type="scientific">Medioppia subpectinata</name>
    <dbReference type="NCBI Taxonomy" id="1979941"/>
    <lineage>
        <taxon>Eukaryota</taxon>
        <taxon>Metazoa</taxon>
        <taxon>Ecdysozoa</taxon>
        <taxon>Arthropoda</taxon>
        <taxon>Chelicerata</taxon>
        <taxon>Arachnida</taxon>
        <taxon>Acari</taxon>
        <taxon>Acariformes</taxon>
        <taxon>Sarcoptiformes</taxon>
        <taxon>Oribatida</taxon>
        <taxon>Brachypylina</taxon>
        <taxon>Oppioidea</taxon>
        <taxon>Oppiidae</taxon>
        <taxon>Medioppia</taxon>
    </lineage>
</organism>